<gene>
    <name evidence="1" type="ORF">GCM10023165_09270</name>
</gene>
<comment type="caution">
    <text evidence="1">The sequence shown here is derived from an EMBL/GenBank/DDBJ whole genome shotgun (WGS) entry which is preliminary data.</text>
</comment>
<keyword evidence="2" id="KW-1185">Reference proteome</keyword>
<protein>
    <submittedName>
        <fullName evidence="1">Uncharacterized protein</fullName>
    </submittedName>
</protein>
<name>A0ABP8H3M7_9BURK</name>
<evidence type="ECO:0000313" key="2">
    <source>
        <dbReference type="Proteomes" id="UP001500975"/>
    </source>
</evidence>
<dbReference type="Proteomes" id="UP001500975">
    <property type="component" value="Unassembled WGS sequence"/>
</dbReference>
<accession>A0ABP8H3M7</accession>
<reference evidence="2" key="1">
    <citation type="journal article" date="2019" name="Int. J. Syst. Evol. Microbiol.">
        <title>The Global Catalogue of Microorganisms (GCM) 10K type strain sequencing project: providing services to taxonomists for standard genome sequencing and annotation.</title>
        <authorList>
            <consortium name="The Broad Institute Genomics Platform"/>
            <consortium name="The Broad Institute Genome Sequencing Center for Infectious Disease"/>
            <person name="Wu L."/>
            <person name="Ma J."/>
        </authorList>
    </citation>
    <scope>NUCLEOTIDE SEQUENCE [LARGE SCALE GENOMIC DNA]</scope>
    <source>
        <strain evidence="2">JCM 17804</strain>
    </source>
</reference>
<evidence type="ECO:0000313" key="1">
    <source>
        <dbReference type="EMBL" id="GAA4333859.1"/>
    </source>
</evidence>
<sequence>MVFEDSLGGTYAGALHYIEVIKRNDINTVVKGKCFSACALAFLAGKQRSIGSATGVTAISLHSSRILVDGVPQEYTDKRPLMSKIYELTGGKMKPEVLELIRKSWTEASGVVFVAYSFLGFTHFKTLYCDGTQGADTSKCTRLANADPYEMGVLTKR</sequence>
<organism evidence="1 2">
    <name type="scientific">Variovorax defluvii</name>
    <dbReference type="NCBI Taxonomy" id="913761"/>
    <lineage>
        <taxon>Bacteria</taxon>
        <taxon>Pseudomonadati</taxon>
        <taxon>Pseudomonadota</taxon>
        <taxon>Betaproteobacteria</taxon>
        <taxon>Burkholderiales</taxon>
        <taxon>Comamonadaceae</taxon>
        <taxon>Variovorax</taxon>
    </lineage>
</organism>
<dbReference type="EMBL" id="BAABGJ010000008">
    <property type="protein sequence ID" value="GAA4333859.1"/>
    <property type="molecule type" value="Genomic_DNA"/>
</dbReference>
<proteinExistence type="predicted"/>